<dbReference type="Gene3D" id="2.170.16.10">
    <property type="entry name" value="Hedgehog/Intein (Hint) domain"/>
    <property type="match status" value="1"/>
</dbReference>
<dbReference type="PROSITE" id="PS50817">
    <property type="entry name" value="INTEIN_N_TER"/>
    <property type="match status" value="1"/>
</dbReference>
<dbReference type="EMBL" id="FMJE01000005">
    <property type="protein sequence ID" value="SCM82407.1"/>
    <property type="molecule type" value="Genomic_DNA"/>
</dbReference>
<evidence type="ECO:0000313" key="2">
    <source>
        <dbReference type="EMBL" id="SCM82407.1"/>
    </source>
</evidence>
<dbReference type="GO" id="GO:0016539">
    <property type="term" value="P:intein-mediated protein splicing"/>
    <property type="evidence" value="ECO:0007669"/>
    <property type="project" value="InterPro"/>
</dbReference>
<protein>
    <recommendedName>
        <fullName evidence="1">Hint domain-containing protein</fullName>
    </recommendedName>
</protein>
<dbReference type="InterPro" id="IPR006141">
    <property type="entry name" value="Intein_N"/>
</dbReference>
<dbReference type="InterPro" id="IPR003587">
    <property type="entry name" value="Hint_dom_N"/>
</dbReference>
<accession>A0A212LY91</accession>
<evidence type="ECO:0000259" key="1">
    <source>
        <dbReference type="SMART" id="SM00306"/>
    </source>
</evidence>
<dbReference type="SUPFAM" id="SSF51294">
    <property type="entry name" value="Hedgehog/intein (Hint) domain"/>
    <property type="match status" value="1"/>
</dbReference>
<feature type="domain" description="Hint" evidence="1">
    <location>
        <begin position="244"/>
        <end position="336"/>
    </location>
</feature>
<gene>
    <name evidence="2" type="ORF">KL86SPO_50178</name>
</gene>
<name>A0A212LY91_9FIRM</name>
<dbReference type="SMART" id="SM00306">
    <property type="entry name" value="HintN"/>
    <property type="match status" value="1"/>
</dbReference>
<reference evidence="2" key="1">
    <citation type="submission" date="2016-08" db="EMBL/GenBank/DDBJ databases">
        <authorList>
            <person name="Seilhamer J.J."/>
        </authorList>
    </citation>
    <scope>NUCLEOTIDE SEQUENCE</scope>
    <source>
        <strain evidence="2">86</strain>
    </source>
</reference>
<sequence>MGGGGKKQKSSSSVTPYTGEYASWVNDVKNQLWKKNNTPAEAYSGQLSADMSDTQKNAMTGFGDLLNTGALTDTISGKYLDPNSNPYLSQYYDQAASKVRSTLADNNDYVNSQFNQRGLYNGSARQEALQKQADNATDTMADMATNIYGGAYTAERQNQMNAIGQQGGLLGNYFNMGTTEQSTNQAALDAQYKEWLRQQGVDDADMDRVMQLLGLVKNPSQTTTSSDGGSSAAGAVGKIGSALITCFAAGTKIAMPTGDKNIEDIQIGDNVYSLNNKGERVIEEVINLMPPNVVGIYDVVTTKGNVRCTASQPFVTTKGSLCIEDIDKTTDLIGISGTANLIDVFVWPPDTVYDFTVSGTGIFFANGLAVEGWE</sequence>
<dbReference type="InterPro" id="IPR036844">
    <property type="entry name" value="Hint_dom_sf"/>
</dbReference>
<proteinExistence type="predicted"/>
<dbReference type="CDD" id="cd00081">
    <property type="entry name" value="Hint"/>
    <property type="match status" value="1"/>
</dbReference>
<organism evidence="2">
    <name type="scientific">uncultured Sporomusa sp</name>
    <dbReference type="NCBI Taxonomy" id="307249"/>
    <lineage>
        <taxon>Bacteria</taxon>
        <taxon>Bacillati</taxon>
        <taxon>Bacillota</taxon>
        <taxon>Negativicutes</taxon>
        <taxon>Selenomonadales</taxon>
        <taxon>Sporomusaceae</taxon>
        <taxon>Sporomusa</taxon>
        <taxon>environmental samples</taxon>
    </lineage>
</organism>
<dbReference type="RefSeq" id="WP_288185089.1">
    <property type="nucleotide sequence ID" value="NZ_LT608335.1"/>
</dbReference>
<dbReference type="AlphaFoldDB" id="A0A212LY91"/>